<protein>
    <submittedName>
        <fullName evidence="1">Uncharacterized protein</fullName>
    </submittedName>
</protein>
<comment type="caution">
    <text evidence="1">The sequence shown here is derived from an EMBL/GenBank/DDBJ whole genome shotgun (WGS) entry which is preliminary data.</text>
</comment>
<evidence type="ECO:0000313" key="2">
    <source>
        <dbReference type="Proteomes" id="UP000011668"/>
    </source>
</evidence>
<accession>L8WEE7</accession>
<name>L8WEE7_THACA</name>
<dbReference type="HOGENOM" id="CLU_2321967_0_0_1"/>
<gene>
    <name evidence="1" type="ORF">AG1IA_09398</name>
</gene>
<evidence type="ECO:0000313" key="1">
    <source>
        <dbReference type="EMBL" id="ELU36571.1"/>
    </source>
</evidence>
<proteinExistence type="predicted"/>
<sequence>MRTKLARTSRYAGESLWCDKILKISTSYASLSMNQTMEELIPKISIMPIQANFRNSNADALPGSLVMHHSSTLYKMSFTDILIFRILSRYSDSKSKEVH</sequence>
<dbReference type="AlphaFoldDB" id="L8WEE7"/>
<dbReference type="Proteomes" id="UP000011668">
    <property type="component" value="Unassembled WGS sequence"/>
</dbReference>
<organism evidence="1 2">
    <name type="scientific">Thanatephorus cucumeris (strain AG1-IA)</name>
    <name type="common">Rice sheath blight fungus</name>
    <name type="synonym">Rhizoctonia solani</name>
    <dbReference type="NCBI Taxonomy" id="983506"/>
    <lineage>
        <taxon>Eukaryota</taxon>
        <taxon>Fungi</taxon>
        <taxon>Dikarya</taxon>
        <taxon>Basidiomycota</taxon>
        <taxon>Agaricomycotina</taxon>
        <taxon>Agaricomycetes</taxon>
        <taxon>Cantharellales</taxon>
        <taxon>Ceratobasidiaceae</taxon>
        <taxon>Rhizoctonia</taxon>
        <taxon>Rhizoctonia solani AG-1</taxon>
    </lineage>
</organism>
<dbReference type="EMBL" id="AFRT01003258">
    <property type="protein sequence ID" value="ELU36571.1"/>
    <property type="molecule type" value="Genomic_DNA"/>
</dbReference>
<reference evidence="1 2" key="1">
    <citation type="journal article" date="2013" name="Nat. Commun.">
        <title>The evolution and pathogenic mechanisms of the rice sheath blight pathogen.</title>
        <authorList>
            <person name="Zheng A."/>
            <person name="Lin R."/>
            <person name="Xu L."/>
            <person name="Qin P."/>
            <person name="Tang C."/>
            <person name="Ai P."/>
            <person name="Zhang D."/>
            <person name="Liu Y."/>
            <person name="Sun Z."/>
            <person name="Feng H."/>
            <person name="Wang Y."/>
            <person name="Chen Y."/>
            <person name="Liang X."/>
            <person name="Fu R."/>
            <person name="Li Q."/>
            <person name="Zhang J."/>
            <person name="Yu X."/>
            <person name="Xie Z."/>
            <person name="Ding L."/>
            <person name="Guan P."/>
            <person name="Tang J."/>
            <person name="Liang Y."/>
            <person name="Wang S."/>
            <person name="Deng Q."/>
            <person name="Li S."/>
            <person name="Zhu J."/>
            <person name="Wang L."/>
            <person name="Liu H."/>
            <person name="Li P."/>
        </authorList>
    </citation>
    <scope>NUCLEOTIDE SEQUENCE [LARGE SCALE GENOMIC DNA]</scope>
    <source>
        <strain evidence="2">AG-1 IA</strain>
    </source>
</reference>
<keyword evidence="2" id="KW-1185">Reference proteome</keyword>